<gene>
    <name evidence="1" type="ORF">L249_7394</name>
</gene>
<sequence>MAFYKDMRYERLLFDFYIETGGSRFARGLANFVSIDTLDKDPILNPRESSSKLSDLFISSPTNPFAKVPSLILRA</sequence>
<name>A0A367LAD5_9HYPO</name>
<protein>
    <submittedName>
        <fullName evidence="1">Uncharacterized protein</fullName>
    </submittedName>
</protein>
<accession>A0A367LAD5</accession>
<reference evidence="1 2" key="1">
    <citation type="journal article" date="2015" name="BMC Genomics">
        <title>Insights from the genome of Ophiocordyceps polyrhachis-furcata to pathogenicity and host specificity in insect fungi.</title>
        <authorList>
            <person name="Wichadakul D."/>
            <person name="Kobmoo N."/>
            <person name="Ingsriswang S."/>
            <person name="Tangphatsornruang S."/>
            <person name="Chantasingh D."/>
            <person name="Luangsa-ard J.J."/>
            <person name="Eurwilaichitr L."/>
        </authorList>
    </citation>
    <scope>NUCLEOTIDE SEQUENCE [LARGE SCALE GENOMIC DNA]</scope>
    <source>
        <strain evidence="1 2">BCC 54312</strain>
    </source>
</reference>
<dbReference type="Proteomes" id="UP000253664">
    <property type="component" value="Unassembled WGS sequence"/>
</dbReference>
<comment type="caution">
    <text evidence="1">The sequence shown here is derived from an EMBL/GenBank/DDBJ whole genome shotgun (WGS) entry which is preliminary data.</text>
</comment>
<dbReference type="EMBL" id="LKCN02000010">
    <property type="protein sequence ID" value="RCI11376.1"/>
    <property type="molecule type" value="Genomic_DNA"/>
</dbReference>
<organism evidence="1 2">
    <name type="scientific">Ophiocordyceps polyrhachis-furcata BCC 54312</name>
    <dbReference type="NCBI Taxonomy" id="1330021"/>
    <lineage>
        <taxon>Eukaryota</taxon>
        <taxon>Fungi</taxon>
        <taxon>Dikarya</taxon>
        <taxon>Ascomycota</taxon>
        <taxon>Pezizomycotina</taxon>
        <taxon>Sordariomycetes</taxon>
        <taxon>Hypocreomycetidae</taxon>
        <taxon>Hypocreales</taxon>
        <taxon>Ophiocordycipitaceae</taxon>
        <taxon>Ophiocordyceps</taxon>
    </lineage>
</organism>
<feature type="non-terminal residue" evidence="1">
    <location>
        <position position="75"/>
    </location>
</feature>
<evidence type="ECO:0000313" key="1">
    <source>
        <dbReference type="EMBL" id="RCI11376.1"/>
    </source>
</evidence>
<dbReference type="AlphaFoldDB" id="A0A367LAD5"/>
<keyword evidence="2" id="KW-1185">Reference proteome</keyword>
<evidence type="ECO:0000313" key="2">
    <source>
        <dbReference type="Proteomes" id="UP000253664"/>
    </source>
</evidence>
<proteinExistence type="predicted"/>